<comment type="subcellular location">
    <subcellularLocation>
        <location evidence="1">Nucleus</location>
    </subcellularLocation>
</comment>
<dbReference type="AlphaFoldDB" id="A0A1E4S4K4"/>
<dbReference type="PROSITE" id="PS00463">
    <property type="entry name" value="ZN2_CY6_FUNGAL_1"/>
    <property type="match status" value="1"/>
</dbReference>
<dbReference type="InterPro" id="IPR036864">
    <property type="entry name" value="Zn2-C6_fun-type_DNA-bd_sf"/>
</dbReference>
<keyword evidence="3" id="KW-1133">Transmembrane helix</keyword>
<keyword evidence="3" id="KW-0812">Transmembrane</keyword>
<dbReference type="GO" id="GO:0045944">
    <property type="term" value="P:positive regulation of transcription by RNA polymerase II"/>
    <property type="evidence" value="ECO:0007669"/>
    <property type="project" value="TreeGrafter"/>
</dbReference>
<dbReference type="OMA" id="CFYDISD"/>
<evidence type="ECO:0000256" key="3">
    <source>
        <dbReference type="SAM" id="Phobius"/>
    </source>
</evidence>
<dbReference type="Gene3D" id="4.10.240.10">
    <property type="entry name" value="Zn(2)-C6 fungal-type DNA-binding domain"/>
    <property type="match status" value="1"/>
</dbReference>
<evidence type="ECO:0000313" key="5">
    <source>
        <dbReference type="EMBL" id="ODV74425.1"/>
    </source>
</evidence>
<dbReference type="InterPro" id="IPR021858">
    <property type="entry name" value="Fun_TF"/>
</dbReference>
<dbReference type="CDD" id="cd00067">
    <property type="entry name" value="GAL4"/>
    <property type="match status" value="1"/>
</dbReference>
<dbReference type="GO" id="GO:0005634">
    <property type="term" value="C:nucleus"/>
    <property type="evidence" value="ECO:0007669"/>
    <property type="project" value="UniProtKB-SubCell"/>
</dbReference>
<name>A0A1E4S4K4_CYBJN</name>
<dbReference type="EMBL" id="KV453928">
    <property type="protein sequence ID" value="ODV74425.1"/>
    <property type="molecule type" value="Genomic_DNA"/>
</dbReference>
<evidence type="ECO:0000256" key="2">
    <source>
        <dbReference type="ARBA" id="ARBA00023242"/>
    </source>
</evidence>
<dbReference type="STRING" id="983966.A0A1E4S4K4"/>
<keyword evidence="3" id="KW-0472">Membrane</keyword>
<dbReference type="PANTHER" id="PTHR37534:SF49">
    <property type="entry name" value="LYSINE BIOSYNTHESIS REGULATORY PROTEIN LYS14"/>
    <property type="match status" value="1"/>
</dbReference>
<dbReference type="SMART" id="SM00066">
    <property type="entry name" value="GAL4"/>
    <property type="match status" value="1"/>
</dbReference>
<dbReference type="InterPro" id="IPR001138">
    <property type="entry name" value="Zn2Cys6_DnaBD"/>
</dbReference>
<dbReference type="PANTHER" id="PTHR37534">
    <property type="entry name" value="TRANSCRIPTIONAL ACTIVATOR PROTEIN UGA3"/>
    <property type="match status" value="1"/>
</dbReference>
<feature type="transmembrane region" description="Helical" evidence="3">
    <location>
        <begin position="519"/>
        <end position="541"/>
    </location>
</feature>
<dbReference type="RefSeq" id="XP_020071464.1">
    <property type="nucleotide sequence ID" value="XM_020214765.1"/>
</dbReference>
<dbReference type="OrthoDB" id="5069333at2759"/>
<proteinExistence type="predicted"/>
<keyword evidence="2" id="KW-0539">Nucleus</keyword>
<dbReference type="GO" id="GO:0000976">
    <property type="term" value="F:transcription cis-regulatory region binding"/>
    <property type="evidence" value="ECO:0007669"/>
    <property type="project" value="TreeGrafter"/>
</dbReference>
<keyword evidence="6" id="KW-1185">Reference proteome</keyword>
<dbReference type="Proteomes" id="UP000094389">
    <property type="component" value="Unassembled WGS sequence"/>
</dbReference>
<organism evidence="5 6">
    <name type="scientific">Cyberlindnera jadinii (strain ATCC 18201 / CBS 1600 / BCRC 20928 / JCM 3617 / NBRC 0987 / NRRL Y-1542)</name>
    <name type="common">Torula yeast</name>
    <name type="synonym">Candida utilis</name>
    <dbReference type="NCBI Taxonomy" id="983966"/>
    <lineage>
        <taxon>Eukaryota</taxon>
        <taxon>Fungi</taxon>
        <taxon>Dikarya</taxon>
        <taxon>Ascomycota</taxon>
        <taxon>Saccharomycotina</taxon>
        <taxon>Saccharomycetes</taxon>
        <taxon>Phaffomycetales</taxon>
        <taxon>Phaffomycetaceae</taxon>
        <taxon>Cyberlindnera</taxon>
    </lineage>
</organism>
<evidence type="ECO:0000259" key="4">
    <source>
        <dbReference type="PROSITE" id="PS50048"/>
    </source>
</evidence>
<dbReference type="GeneID" id="30989161"/>
<dbReference type="SUPFAM" id="SSF57701">
    <property type="entry name" value="Zn2/Cys6 DNA-binding domain"/>
    <property type="match status" value="1"/>
</dbReference>
<dbReference type="PROSITE" id="PS50048">
    <property type="entry name" value="ZN2_CY6_FUNGAL_2"/>
    <property type="match status" value="1"/>
</dbReference>
<protein>
    <recommendedName>
        <fullName evidence="4">Zn(2)-C6 fungal-type domain-containing protein</fullName>
    </recommendedName>
</protein>
<sequence>MGKIKTYTQRSRAGCAECKQRRIKCDEGRPQCQRCVKRGLGCHYTGVTLLWEEDARKRGIAFGRSADAITNKERPPETVKINNVVPLRQHYPFLNVCDKDMSRLYDGKMIHDGIAMPEGHDELQKIFERGLVPVLENPVRYSAFDFNFGEAHTFSFDDIFLESFAPFPVSQLLNPPETDISQTTLVLNFVEKELVSYFIDMVAPHCVCCKVSSNSAINSYLAPELNPYLYLIIPLSLKSRIVMKTIVVASSTQLVLLGHHEYSTVAEKYLEEIVHELPLLVESTKATGTNLDEVFAVVIMLCFAEISAYCSNSWLSLLNYAKKVLKESSGERDKIMTPMARFFIRYFISHEVMGETAWEQDSSPVKNDPSLMMQDDSFIQELKKDGDNKIDLVFGCSPYLVSLVHRITVIRQCFDYLELEVHHKDMYNVEILNHSMETQKMLSAINQQLPDNSDLYFNHDEIQHILIVAEIKRLTALLYLHGVMSQRPEFIALSQVDHIDCTNDIIALTKKLPECYMSLLWPIFIVGLVIPDIESVRWFVLDSLQQMERKRKLKTVEAARETLLGVWKEKDLGVMSVSWKEMIKGKTSAISLA</sequence>
<gene>
    <name evidence="5" type="ORF">CYBJADRAFT_167094</name>
</gene>
<accession>A0A1E4S4K4</accession>
<evidence type="ECO:0000313" key="6">
    <source>
        <dbReference type="Proteomes" id="UP000094389"/>
    </source>
</evidence>
<feature type="domain" description="Zn(2)-C6 fungal-type" evidence="4">
    <location>
        <begin position="14"/>
        <end position="44"/>
    </location>
</feature>
<dbReference type="Pfam" id="PF00172">
    <property type="entry name" value="Zn_clus"/>
    <property type="match status" value="1"/>
</dbReference>
<reference evidence="5 6" key="1">
    <citation type="journal article" date="2016" name="Proc. Natl. Acad. Sci. U.S.A.">
        <title>Comparative genomics of biotechnologically important yeasts.</title>
        <authorList>
            <person name="Riley R."/>
            <person name="Haridas S."/>
            <person name="Wolfe K.H."/>
            <person name="Lopes M.R."/>
            <person name="Hittinger C.T."/>
            <person name="Goeker M."/>
            <person name="Salamov A.A."/>
            <person name="Wisecaver J.H."/>
            <person name="Long T.M."/>
            <person name="Calvey C.H."/>
            <person name="Aerts A.L."/>
            <person name="Barry K.W."/>
            <person name="Choi C."/>
            <person name="Clum A."/>
            <person name="Coughlan A.Y."/>
            <person name="Deshpande S."/>
            <person name="Douglass A.P."/>
            <person name="Hanson S.J."/>
            <person name="Klenk H.-P."/>
            <person name="LaButti K.M."/>
            <person name="Lapidus A."/>
            <person name="Lindquist E.A."/>
            <person name="Lipzen A.M."/>
            <person name="Meier-Kolthoff J.P."/>
            <person name="Ohm R.A."/>
            <person name="Otillar R.P."/>
            <person name="Pangilinan J.L."/>
            <person name="Peng Y."/>
            <person name="Rokas A."/>
            <person name="Rosa C.A."/>
            <person name="Scheuner C."/>
            <person name="Sibirny A.A."/>
            <person name="Slot J.C."/>
            <person name="Stielow J.B."/>
            <person name="Sun H."/>
            <person name="Kurtzman C.P."/>
            <person name="Blackwell M."/>
            <person name="Grigoriev I.V."/>
            <person name="Jeffries T.W."/>
        </authorList>
    </citation>
    <scope>NUCLEOTIDE SEQUENCE [LARGE SCALE GENOMIC DNA]</scope>
    <source>
        <strain evidence="6">ATCC 18201 / CBS 1600 / BCRC 20928 / JCM 3617 / NBRC 0987 / NRRL Y-1542</strain>
    </source>
</reference>
<dbReference type="GO" id="GO:0008270">
    <property type="term" value="F:zinc ion binding"/>
    <property type="evidence" value="ECO:0007669"/>
    <property type="project" value="InterPro"/>
</dbReference>
<evidence type="ECO:0000256" key="1">
    <source>
        <dbReference type="ARBA" id="ARBA00004123"/>
    </source>
</evidence>
<dbReference type="GO" id="GO:0000981">
    <property type="term" value="F:DNA-binding transcription factor activity, RNA polymerase II-specific"/>
    <property type="evidence" value="ECO:0007669"/>
    <property type="project" value="InterPro"/>
</dbReference>
<dbReference type="Pfam" id="PF11951">
    <property type="entry name" value="Fungal_trans_2"/>
    <property type="match status" value="1"/>
</dbReference>